<reference evidence="1 2" key="1">
    <citation type="submission" date="2024-02" db="EMBL/GenBank/DDBJ databases">
        <title>High-quality chromosome-scale genome assembly of Pensacola bahiagrass (Paspalum notatum Flugge var. saurae).</title>
        <authorList>
            <person name="Vega J.M."/>
            <person name="Podio M."/>
            <person name="Orjuela J."/>
            <person name="Siena L.A."/>
            <person name="Pessino S.C."/>
            <person name="Combes M.C."/>
            <person name="Mariac C."/>
            <person name="Albertini E."/>
            <person name="Pupilli F."/>
            <person name="Ortiz J.P.A."/>
            <person name="Leblanc O."/>
        </authorList>
    </citation>
    <scope>NUCLEOTIDE SEQUENCE [LARGE SCALE GENOMIC DNA]</scope>
    <source>
        <strain evidence="1">R1</strain>
        <tissue evidence="1">Leaf</tissue>
    </source>
</reference>
<dbReference type="Proteomes" id="UP001341281">
    <property type="component" value="Chromosome 09"/>
</dbReference>
<name>A0AAQ3UML1_PASNO</name>
<gene>
    <name evidence="1" type="ORF">U9M48_040660</name>
</gene>
<dbReference type="AlphaFoldDB" id="A0AAQ3UML1"/>
<accession>A0AAQ3UML1</accession>
<evidence type="ECO:0000313" key="1">
    <source>
        <dbReference type="EMBL" id="WVZ94816.1"/>
    </source>
</evidence>
<proteinExistence type="predicted"/>
<keyword evidence="2" id="KW-1185">Reference proteome</keyword>
<dbReference type="EMBL" id="CP144753">
    <property type="protein sequence ID" value="WVZ94816.1"/>
    <property type="molecule type" value="Genomic_DNA"/>
</dbReference>
<evidence type="ECO:0000313" key="2">
    <source>
        <dbReference type="Proteomes" id="UP001341281"/>
    </source>
</evidence>
<sequence>MYGLVMPSLSKLETTHGISGRAFGLSCTNRSPMWIHRRVSSSEQLSTIDESTNSCMFPSFHKLHA</sequence>
<organism evidence="1 2">
    <name type="scientific">Paspalum notatum var. saurae</name>
    <dbReference type="NCBI Taxonomy" id="547442"/>
    <lineage>
        <taxon>Eukaryota</taxon>
        <taxon>Viridiplantae</taxon>
        <taxon>Streptophyta</taxon>
        <taxon>Embryophyta</taxon>
        <taxon>Tracheophyta</taxon>
        <taxon>Spermatophyta</taxon>
        <taxon>Magnoliopsida</taxon>
        <taxon>Liliopsida</taxon>
        <taxon>Poales</taxon>
        <taxon>Poaceae</taxon>
        <taxon>PACMAD clade</taxon>
        <taxon>Panicoideae</taxon>
        <taxon>Andropogonodae</taxon>
        <taxon>Paspaleae</taxon>
        <taxon>Paspalinae</taxon>
        <taxon>Paspalum</taxon>
    </lineage>
</organism>
<protein>
    <submittedName>
        <fullName evidence="1">Uncharacterized protein</fullName>
    </submittedName>
</protein>